<dbReference type="InterPro" id="IPR027417">
    <property type="entry name" value="P-loop_NTPase"/>
</dbReference>
<accession>A0A2S2QAJ4</accession>
<dbReference type="InterPro" id="IPR049730">
    <property type="entry name" value="SNF2/RAD54-like_C"/>
</dbReference>
<reference evidence="7" key="2">
    <citation type="submission" date="2025-04" db="UniProtKB">
        <authorList>
            <consortium name="RefSeq"/>
        </authorList>
    </citation>
    <scope>IDENTIFICATION</scope>
</reference>
<dbReference type="OrthoDB" id="448448at2759"/>
<feature type="domain" description="Helicase ATP-binding" evidence="3">
    <location>
        <begin position="309"/>
        <end position="481"/>
    </location>
</feature>
<feature type="compositionally biased region" description="Acidic residues" evidence="2">
    <location>
        <begin position="166"/>
        <end position="175"/>
    </location>
</feature>
<dbReference type="InterPro" id="IPR014001">
    <property type="entry name" value="Helicase_ATP-bd"/>
</dbReference>
<evidence type="ECO:0000313" key="6">
    <source>
        <dbReference type="Proteomes" id="UP000694846"/>
    </source>
</evidence>
<dbReference type="Pfam" id="PF00176">
    <property type="entry name" value="SNF2-rel_dom"/>
    <property type="match status" value="1"/>
</dbReference>
<feature type="region of interest" description="Disordered" evidence="2">
    <location>
        <begin position="125"/>
        <end position="179"/>
    </location>
</feature>
<dbReference type="InterPro" id="IPR001650">
    <property type="entry name" value="Helicase_C-like"/>
</dbReference>
<dbReference type="SUPFAM" id="SSF52540">
    <property type="entry name" value="P-loop containing nucleoside triphosphate hydrolases"/>
    <property type="match status" value="2"/>
</dbReference>
<dbReference type="PROSITE" id="PS51194">
    <property type="entry name" value="HELICASE_CTER"/>
    <property type="match status" value="1"/>
</dbReference>
<evidence type="ECO:0000259" key="3">
    <source>
        <dbReference type="PROSITE" id="PS51192"/>
    </source>
</evidence>
<dbReference type="Gene3D" id="3.40.50.300">
    <property type="entry name" value="P-loop containing nucleotide triphosphate hydrolases"/>
    <property type="match status" value="1"/>
</dbReference>
<dbReference type="GO" id="GO:0016787">
    <property type="term" value="F:hydrolase activity"/>
    <property type="evidence" value="ECO:0007669"/>
    <property type="project" value="UniProtKB-KW"/>
</dbReference>
<sequence length="836" mass="95749">MSSPVDPGDLRSFRFTKKPSFSHEVDASGSTDNTIDESPMKMTKKLKQPLILISSDEEDINGSHLIEEIEYDNVAETHYISSDDDTSNLTNMGNGLVETSKNCIGSTSKNGPWKRINTGTVQNNINRVHNNSTTNPSPVAMPARKRVQPQNKKRKRIKTLDRDNSDSDPEVDDDYKDEKNFVKDSSTEMRQKALELLNTATEAELRIVKGMTSKKFEGLKALRPFSTWYDATCKLKNSRLLGEQTLQNVMHMISCQEIVTQLMKKCEKLALKNGNSITTTNMLIKSQPTSLNKDLQLAGYQMIGLNWLMLMNSQKLNMMLADEMGLGKTIQVIAFLAYLKESGRTHPEVPQLIVVPASTLENWYQEFEKWCPTMKVEKYHGPMDERRYLRTQWIKKGFGDIDVILTTYSCASNSFEEKKFFKTKEFHYIVYDEAHKLKNMTSLSFETFSNFNGNYKILLTGTPLQNNLLELMSLLIFLMPTMFRGKVDNIKFLFSKGTKNTGSKYELHRIEQAKQIIEPFMLRRLKSDVLKSLPVKTVIIRNVAMTEHQHTRYITLTNEIKAESEKSESTENSHMMWVMMLRKLTNHPLLLRYHFEDEKLYKMASLLAVEPSYKQTNEKFIAEDLAFLSDFDLHKLCTDYECLNKLGYDLPIQLFLDSGKFKLLSEILPDLKDKGHRVLIFSQFLSVLDLLEIYMSECGHSYLRLDGSTQVQERQLMIDLYNMDESIFAFLLSTKAGGLGINLTAADTVILHDIDYNPYNDKQAEDRCHRVGQTKPVSVIKFISKDSIEQSMFRVAQEKLNLEQQVTGGGNDDEEADKKTMAQLLKQSLGIDDVLS</sequence>
<feature type="compositionally biased region" description="Polar residues" evidence="2">
    <location>
        <begin position="125"/>
        <end position="137"/>
    </location>
</feature>
<dbReference type="SMART" id="SM00490">
    <property type="entry name" value="HELICc"/>
    <property type="match status" value="1"/>
</dbReference>
<dbReference type="Gene3D" id="3.40.50.10810">
    <property type="entry name" value="Tandem AAA-ATPase domain"/>
    <property type="match status" value="1"/>
</dbReference>
<dbReference type="GO" id="GO:0005524">
    <property type="term" value="F:ATP binding"/>
    <property type="evidence" value="ECO:0007669"/>
    <property type="project" value="InterPro"/>
</dbReference>
<proteinExistence type="predicted"/>
<dbReference type="RefSeq" id="XP_025412616.1">
    <property type="nucleotide sequence ID" value="XM_025556831.1"/>
</dbReference>
<evidence type="ECO:0000259" key="4">
    <source>
        <dbReference type="PROSITE" id="PS51194"/>
    </source>
</evidence>
<reference evidence="5" key="1">
    <citation type="submission" date="2018-04" db="EMBL/GenBank/DDBJ databases">
        <title>Transcriptome assembly of Sipha flava.</title>
        <authorList>
            <person name="Scully E.D."/>
            <person name="Geib S.M."/>
            <person name="Palmer N.A."/>
            <person name="Koch K."/>
            <person name="Bradshaw J."/>
            <person name="Heng-Moss T."/>
            <person name="Sarath G."/>
        </authorList>
    </citation>
    <scope>NUCLEOTIDE SEQUENCE</scope>
</reference>
<evidence type="ECO:0000313" key="5">
    <source>
        <dbReference type="EMBL" id="MBY74222.1"/>
    </source>
</evidence>
<keyword evidence="1" id="KW-0378">Hydrolase</keyword>
<dbReference type="PANTHER" id="PTHR10799">
    <property type="entry name" value="SNF2/RAD54 HELICASE FAMILY"/>
    <property type="match status" value="1"/>
</dbReference>
<dbReference type="InterPro" id="IPR038718">
    <property type="entry name" value="SNF2-like_sf"/>
</dbReference>
<evidence type="ECO:0000313" key="7">
    <source>
        <dbReference type="RefSeq" id="XP_025412616.1"/>
    </source>
</evidence>
<dbReference type="InterPro" id="IPR000330">
    <property type="entry name" value="SNF2_N"/>
</dbReference>
<evidence type="ECO:0000256" key="1">
    <source>
        <dbReference type="ARBA" id="ARBA00022801"/>
    </source>
</evidence>
<organism evidence="5">
    <name type="scientific">Sipha flava</name>
    <name type="common">yellow sugarcane aphid</name>
    <dbReference type="NCBI Taxonomy" id="143950"/>
    <lineage>
        <taxon>Eukaryota</taxon>
        <taxon>Metazoa</taxon>
        <taxon>Ecdysozoa</taxon>
        <taxon>Arthropoda</taxon>
        <taxon>Hexapoda</taxon>
        <taxon>Insecta</taxon>
        <taxon>Pterygota</taxon>
        <taxon>Neoptera</taxon>
        <taxon>Paraneoptera</taxon>
        <taxon>Hemiptera</taxon>
        <taxon>Sternorrhyncha</taxon>
        <taxon>Aphidomorpha</taxon>
        <taxon>Aphidoidea</taxon>
        <taxon>Aphididae</taxon>
        <taxon>Sipha</taxon>
    </lineage>
</organism>
<feature type="compositionally biased region" description="Basic residues" evidence="2">
    <location>
        <begin position="143"/>
        <end position="157"/>
    </location>
</feature>
<dbReference type="PROSITE" id="PS51192">
    <property type="entry name" value="HELICASE_ATP_BIND_1"/>
    <property type="match status" value="1"/>
</dbReference>
<protein>
    <submittedName>
        <fullName evidence="5 7">SWI/SNF-related matrix-associated actin-dependent regulator of chromatin subfamily A</fullName>
    </submittedName>
</protein>
<feature type="domain" description="Helicase C-terminal" evidence="4">
    <location>
        <begin position="663"/>
        <end position="815"/>
    </location>
</feature>
<dbReference type="EMBL" id="GGMS01005019">
    <property type="protein sequence ID" value="MBY74222.1"/>
    <property type="molecule type" value="Transcribed_RNA"/>
</dbReference>
<dbReference type="Pfam" id="PF00271">
    <property type="entry name" value="Helicase_C"/>
    <property type="match status" value="1"/>
</dbReference>
<dbReference type="SMART" id="SM00487">
    <property type="entry name" value="DEXDc"/>
    <property type="match status" value="1"/>
</dbReference>
<name>A0A2S2QAJ4_9HEMI</name>
<feature type="region of interest" description="Disordered" evidence="2">
    <location>
        <begin position="1"/>
        <end position="38"/>
    </location>
</feature>
<keyword evidence="6" id="KW-1185">Reference proteome</keyword>
<dbReference type="Proteomes" id="UP000694846">
    <property type="component" value="Unplaced"/>
</dbReference>
<gene>
    <name evidence="5" type="primary">Smarcad1</name>
    <name evidence="7" type="synonym">LOC112685063</name>
    <name evidence="5" type="ORF">g.6539</name>
</gene>
<dbReference type="AlphaFoldDB" id="A0A2S2QAJ4"/>
<dbReference type="CDD" id="cd18793">
    <property type="entry name" value="SF2_C_SNF"/>
    <property type="match status" value="1"/>
</dbReference>
<evidence type="ECO:0000256" key="2">
    <source>
        <dbReference type="SAM" id="MobiDB-lite"/>
    </source>
</evidence>